<accession>A0A161Q235</accession>
<sequence length="91" mass="10736">MPTERKTLADRRPLDIGKAHYELLSELKADLARQGIKSTRTKVTRHSIEIYDRLVMDALKSGEYEFIHEDEIYEFILDRLQRTMRLRSVAS</sequence>
<protein>
    <submittedName>
        <fullName evidence="1">Uncharacterized protein</fullName>
    </submittedName>
</protein>
<dbReference type="GeneID" id="97239826"/>
<dbReference type="AlphaFoldDB" id="A0A161Q235"/>
<gene>
    <name evidence="1" type="ORF">AUP44_08430</name>
</gene>
<evidence type="ECO:0000313" key="2">
    <source>
        <dbReference type="Proteomes" id="UP000075787"/>
    </source>
</evidence>
<organism evidence="1 2">
    <name type="scientific">Tistrella mobilis</name>
    <dbReference type="NCBI Taxonomy" id="171437"/>
    <lineage>
        <taxon>Bacteria</taxon>
        <taxon>Pseudomonadati</taxon>
        <taxon>Pseudomonadota</taxon>
        <taxon>Alphaproteobacteria</taxon>
        <taxon>Geminicoccales</taxon>
        <taxon>Geminicoccaceae</taxon>
        <taxon>Tistrella</taxon>
    </lineage>
</organism>
<reference evidence="1 2" key="1">
    <citation type="submission" date="2015-12" db="EMBL/GenBank/DDBJ databases">
        <title>Genome sequence of Tistrella mobilis MCCC 1A02139.</title>
        <authorList>
            <person name="Lu L."/>
            <person name="Lai Q."/>
            <person name="Shao Z."/>
            <person name="Qian P."/>
        </authorList>
    </citation>
    <scope>NUCLEOTIDE SEQUENCE [LARGE SCALE GENOMIC DNA]</scope>
    <source>
        <strain evidence="1 2">MCCC 1A02139</strain>
    </source>
</reference>
<proteinExistence type="predicted"/>
<name>A0A161Q235_9PROT</name>
<comment type="caution">
    <text evidence="1">The sequence shown here is derived from an EMBL/GenBank/DDBJ whole genome shotgun (WGS) entry which is preliminary data.</text>
</comment>
<dbReference type="Proteomes" id="UP000075787">
    <property type="component" value="Unassembled WGS sequence"/>
</dbReference>
<dbReference type="EMBL" id="LPZR01000171">
    <property type="protein sequence ID" value="KYO51535.1"/>
    <property type="molecule type" value="Genomic_DNA"/>
</dbReference>
<evidence type="ECO:0000313" key="1">
    <source>
        <dbReference type="EMBL" id="KYO51535.1"/>
    </source>
</evidence>
<dbReference type="RefSeq" id="WP_062765963.1">
    <property type="nucleotide sequence ID" value="NZ_CP121012.1"/>
</dbReference>